<dbReference type="RefSeq" id="WP_139948451.1">
    <property type="nucleotide sequence ID" value="NZ_CP040899.1"/>
</dbReference>
<evidence type="ECO:0008006" key="3">
    <source>
        <dbReference type="Google" id="ProtNLM"/>
    </source>
</evidence>
<sequence length="78" mass="8644">MMRRSLVVGTTVLVVLVLAAPAARRGLSTTVESAVDGVRRRVAAFREDYAVRESELRERLLPDDVVVDAARHRVAESR</sequence>
<accession>A0ABX5VMA4</accession>
<reference evidence="1 2" key="1">
    <citation type="submission" date="2019-05" db="EMBL/GenBank/DDBJ databases">
        <title>Georgenia *** sp. nov., and Georgenia *** sp. nov., isolated from the intestinal contents of plateau pika (Ochotona curzoniae) in the Qinghai-Tibet plateau of China.</title>
        <authorList>
            <person name="Tian Z."/>
        </authorList>
    </citation>
    <scope>NUCLEOTIDE SEQUENCE [LARGE SCALE GENOMIC DNA]</scope>
    <source>
        <strain evidence="1 2">Z294</strain>
    </source>
</reference>
<proteinExistence type="predicted"/>
<gene>
    <name evidence="1" type="ORF">FE251_08190</name>
</gene>
<organism evidence="1 2">
    <name type="scientific">Georgenia wutianyii</name>
    <dbReference type="NCBI Taxonomy" id="2585135"/>
    <lineage>
        <taxon>Bacteria</taxon>
        <taxon>Bacillati</taxon>
        <taxon>Actinomycetota</taxon>
        <taxon>Actinomycetes</taxon>
        <taxon>Micrococcales</taxon>
        <taxon>Bogoriellaceae</taxon>
        <taxon>Georgenia</taxon>
    </lineage>
</organism>
<keyword evidence="2" id="KW-1185">Reference proteome</keyword>
<evidence type="ECO:0000313" key="1">
    <source>
        <dbReference type="EMBL" id="QDB79350.1"/>
    </source>
</evidence>
<dbReference type="Proteomes" id="UP000313948">
    <property type="component" value="Chromosome"/>
</dbReference>
<protein>
    <recommendedName>
        <fullName evidence="3">Secreted protein</fullName>
    </recommendedName>
</protein>
<dbReference type="EMBL" id="CP040899">
    <property type="protein sequence ID" value="QDB79350.1"/>
    <property type="molecule type" value="Genomic_DNA"/>
</dbReference>
<name>A0ABX5VMA4_9MICO</name>
<evidence type="ECO:0000313" key="2">
    <source>
        <dbReference type="Proteomes" id="UP000313948"/>
    </source>
</evidence>